<comment type="caution">
    <text evidence="6">The sequence shown here is derived from an EMBL/GenBank/DDBJ whole genome shotgun (WGS) entry which is preliminary data.</text>
</comment>
<feature type="compositionally biased region" description="Basic and acidic residues" evidence="3">
    <location>
        <begin position="340"/>
        <end position="359"/>
    </location>
</feature>
<dbReference type="PANTHER" id="PTHR45138">
    <property type="entry name" value="REGULATORY COMPONENTS OF SENSORY TRANSDUCTION SYSTEM"/>
    <property type="match status" value="1"/>
</dbReference>
<keyword evidence="4" id="KW-0472">Membrane</keyword>
<sequence length="433" mass="47060">MALQLLTLLLPAAALLVGAGVALLSVAQLSGTQQEMLGLLPYLLVIVAGTLGVGFKRGRVLLAALNLGGAYLLIQTSLQTSLARPDNYVLFSLLSLLLPLNFALIAWYKERGVLTWVGCARVVGVLLGYAVLFALKQSGELAYWLPSLPTSMIEMAFAQTFLSDAAAWAFGVSLLPVLLSLGLRKTHADAGILAAWGAALVMLVWFDQAMISSLFVSAALLALSVSVVQNSYNMAFIDELTGIPARRALRDKLATLGKQYTIAMMDIDHFKKFNDTYGHDVGDQVLRMVAAKINQVRGGGKAYRFGGEEFTVVFAGKEEHEAEPFLEEVRQIIANYPMRIRGDQRPKDNETGKQRRNEGSESEIVTVTISIGAAHKQDTHANPDAVIKSADQALYQAKGAGRNQTVISTQPKVAEPKPRKSTARRSKRDYARR</sequence>
<keyword evidence="4" id="KW-1133">Transmembrane helix</keyword>
<evidence type="ECO:0000256" key="3">
    <source>
        <dbReference type="SAM" id="MobiDB-lite"/>
    </source>
</evidence>
<evidence type="ECO:0000313" key="7">
    <source>
        <dbReference type="Proteomes" id="UP000282818"/>
    </source>
</evidence>
<protein>
    <recommendedName>
        <fullName evidence="1">diguanylate cyclase</fullName>
        <ecNumber evidence="1">2.7.7.65</ecNumber>
    </recommendedName>
</protein>
<dbReference type="RefSeq" id="WP_127693336.1">
    <property type="nucleotide sequence ID" value="NZ_SACQ01000002.1"/>
</dbReference>
<feature type="transmembrane region" description="Helical" evidence="4">
    <location>
        <begin position="211"/>
        <end position="228"/>
    </location>
</feature>
<evidence type="ECO:0000259" key="5">
    <source>
        <dbReference type="PROSITE" id="PS50887"/>
    </source>
</evidence>
<feature type="transmembrane region" description="Helical" evidence="4">
    <location>
        <begin position="62"/>
        <end position="82"/>
    </location>
</feature>
<dbReference type="PANTHER" id="PTHR45138:SF9">
    <property type="entry name" value="DIGUANYLATE CYCLASE DGCM-RELATED"/>
    <property type="match status" value="1"/>
</dbReference>
<feature type="transmembrane region" description="Helical" evidence="4">
    <location>
        <begin position="39"/>
        <end position="55"/>
    </location>
</feature>
<feature type="transmembrane region" description="Helical" evidence="4">
    <location>
        <begin position="155"/>
        <end position="179"/>
    </location>
</feature>
<feature type="transmembrane region" description="Helical" evidence="4">
    <location>
        <begin position="186"/>
        <end position="205"/>
    </location>
</feature>
<dbReference type="InterPro" id="IPR000160">
    <property type="entry name" value="GGDEF_dom"/>
</dbReference>
<dbReference type="NCBIfam" id="TIGR00254">
    <property type="entry name" value="GGDEF"/>
    <property type="match status" value="1"/>
</dbReference>
<reference evidence="6 7" key="1">
    <citation type="submission" date="2019-01" db="EMBL/GenBank/DDBJ databases">
        <authorList>
            <person name="Chen W.-M."/>
        </authorList>
    </citation>
    <scope>NUCLEOTIDE SEQUENCE [LARGE SCALE GENOMIC DNA]</scope>
    <source>
        <strain evidence="6 7">HPM-16</strain>
    </source>
</reference>
<dbReference type="AlphaFoldDB" id="A0A437QAI0"/>
<dbReference type="GO" id="GO:0043709">
    <property type="term" value="P:cell adhesion involved in single-species biofilm formation"/>
    <property type="evidence" value="ECO:0007669"/>
    <property type="project" value="TreeGrafter"/>
</dbReference>
<feature type="compositionally biased region" description="Polar residues" evidence="3">
    <location>
        <begin position="402"/>
        <end position="411"/>
    </location>
</feature>
<evidence type="ECO:0000256" key="1">
    <source>
        <dbReference type="ARBA" id="ARBA00012528"/>
    </source>
</evidence>
<dbReference type="PROSITE" id="PS50887">
    <property type="entry name" value="GGDEF"/>
    <property type="match status" value="1"/>
</dbReference>
<feature type="domain" description="GGDEF" evidence="5">
    <location>
        <begin position="258"/>
        <end position="410"/>
    </location>
</feature>
<dbReference type="GO" id="GO:0005886">
    <property type="term" value="C:plasma membrane"/>
    <property type="evidence" value="ECO:0007669"/>
    <property type="project" value="TreeGrafter"/>
</dbReference>
<evidence type="ECO:0000313" key="6">
    <source>
        <dbReference type="EMBL" id="RVU31477.1"/>
    </source>
</evidence>
<dbReference type="GO" id="GO:1902201">
    <property type="term" value="P:negative regulation of bacterial-type flagellum-dependent cell motility"/>
    <property type="evidence" value="ECO:0007669"/>
    <property type="project" value="TreeGrafter"/>
</dbReference>
<name>A0A437QAI0_9GAMM</name>
<keyword evidence="7" id="KW-1185">Reference proteome</keyword>
<dbReference type="Gene3D" id="3.30.70.270">
    <property type="match status" value="1"/>
</dbReference>
<evidence type="ECO:0000256" key="4">
    <source>
        <dbReference type="SAM" id="Phobius"/>
    </source>
</evidence>
<comment type="catalytic activity">
    <reaction evidence="2">
        <text>2 GTP = 3',3'-c-di-GMP + 2 diphosphate</text>
        <dbReference type="Rhea" id="RHEA:24898"/>
        <dbReference type="ChEBI" id="CHEBI:33019"/>
        <dbReference type="ChEBI" id="CHEBI:37565"/>
        <dbReference type="ChEBI" id="CHEBI:58805"/>
        <dbReference type="EC" id="2.7.7.65"/>
    </reaction>
</comment>
<proteinExistence type="predicted"/>
<dbReference type="InterPro" id="IPR043128">
    <property type="entry name" value="Rev_trsase/Diguanyl_cyclase"/>
</dbReference>
<feature type="region of interest" description="Disordered" evidence="3">
    <location>
        <begin position="399"/>
        <end position="433"/>
    </location>
</feature>
<accession>A0A437QAI0</accession>
<dbReference type="EC" id="2.7.7.65" evidence="1"/>
<dbReference type="InterPro" id="IPR050469">
    <property type="entry name" value="Diguanylate_Cyclase"/>
</dbReference>
<dbReference type="InterPro" id="IPR029787">
    <property type="entry name" value="Nucleotide_cyclase"/>
</dbReference>
<feature type="region of interest" description="Disordered" evidence="3">
    <location>
        <begin position="340"/>
        <end position="363"/>
    </location>
</feature>
<dbReference type="EMBL" id="SACQ01000002">
    <property type="protein sequence ID" value="RVU31477.1"/>
    <property type="molecule type" value="Genomic_DNA"/>
</dbReference>
<gene>
    <name evidence="6" type="ORF">EOE65_05720</name>
</gene>
<dbReference type="CDD" id="cd01949">
    <property type="entry name" value="GGDEF"/>
    <property type="match status" value="1"/>
</dbReference>
<feature type="transmembrane region" description="Helical" evidence="4">
    <location>
        <begin position="114"/>
        <end position="135"/>
    </location>
</feature>
<dbReference type="Proteomes" id="UP000282818">
    <property type="component" value="Unassembled WGS sequence"/>
</dbReference>
<dbReference type="GO" id="GO:0052621">
    <property type="term" value="F:diguanylate cyclase activity"/>
    <property type="evidence" value="ECO:0007669"/>
    <property type="project" value="UniProtKB-EC"/>
</dbReference>
<dbReference type="SMART" id="SM00267">
    <property type="entry name" value="GGDEF"/>
    <property type="match status" value="1"/>
</dbReference>
<dbReference type="Pfam" id="PF00990">
    <property type="entry name" value="GGDEF"/>
    <property type="match status" value="2"/>
</dbReference>
<feature type="transmembrane region" description="Helical" evidence="4">
    <location>
        <begin position="88"/>
        <end position="107"/>
    </location>
</feature>
<keyword evidence="4" id="KW-0812">Transmembrane</keyword>
<organism evidence="6 7">
    <name type="scientific">Neptunomonas marina</name>
    <dbReference type="NCBI Taxonomy" id="1815562"/>
    <lineage>
        <taxon>Bacteria</taxon>
        <taxon>Pseudomonadati</taxon>
        <taxon>Pseudomonadota</taxon>
        <taxon>Gammaproteobacteria</taxon>
        <taxon>Oceanospirillales</taxon>
        <taxon>Oceanospirillaceae</taxon>
        <taxon>Neptunomonas</taxon>
    </lineage>
</organism>
<evidence type="ECO:0000256" key="2">
    <source>
        <dbReference type="ARBA" id="ARBA00034247"/>
    </source>
</evidence>
<dbReference type="SUPFAM" id="SSF55073">
    <property type="entry name" value="Nucleotide cyclase"/>
    <property type="match status" value="1"/>
</dbReference>